<keyword evidence="3" id="KW-1185">Reference proteome</keyword>
<name>A0A371YWT7_9PROT</name>
<evidence type="ECO:0000313" key="2">
    <source>
        <dbReference type="EMBL" id="RFD18685.1"/>
    </source>
</evidence>
<feature type="domain" description="HTH IS21-type" evidence="1">
    <location>
        <begin position="3"/>
        <end position="51"/>
    </location>
</feature>
<dbReference type="AlphaFoldDB" id="A0A371YWT7"/>
<evidence type="ECO:0000259" key="1">
    <source>
        <dbReference type="PROSITE" id="PS50531"/>
    </source>
</evidence>
<dbReference type="EMBL" id="QUWV01000165">
    <property type="protein sequence ID" value="RFD18685.1"/>
    <property type="molecule type" value="Genomic_DNA"/>
</dbReference>
<gene>
    <name evidence="2" type="ORF">DY926_15270</name>
</gene>
<dbReference type="Gene3D" id="1.10.10.60">
    <property type="entry name" value="Homeodomain-like"/>
    <property type="match status" value="1"/>
</dbReference>
<protein>
    <submittedName>
        <fullName evidence="2">IS21 family transposase</fullName>
    </submittedName>
</protein>
<accession>A0A371YWT7</accession>
<evidence type="ECO:0000313" key="3">
    <source>
        <dbReference type="Proteomes" id="UP000262371"/>
    </source>
</evidence>
<sequence length="51" mass="6310">MELLSVIRRWHCRDHLPIREIERRTGLSRNTIRKYLRAQSIEPRFQVPERP</sequence>
<dbReference type="PROSITE" id="PS50531">
    <property type="entry name" value="HTH_IS21"/>
    <property type="match status" value="1"/>
</dbReference>
<comment type="caution">
    <text evidence="2">The sequence shown here is derived from an EMBL/GenBank/DDBJ whole genome shotgun (WGS) entry which is preliminary data.</text>
</comment>
<proteinExistence type="predicted"/>
<feature type="non-terminal residue" evidence="2">
    <location>
        <position position="51"/>
    </location>
</feature>
<dbReference type="Proteomes" id="UP000262371">
    <property type="component" value="Unassembled WGS sequence"/>
</dbReference>
<organism evidence="2 3">
    <name type="scientific">Komagataeibacter melaceti</name>
    <dbReference type="NCBI Taxonomy" id="2766577"/>
    <lineage>
        <taxon>Bacteria</taxon>
        <taxon>Pseudomonadati</taxon>
        <taxon>Pseudomonadota</taxon>
        <taxon>Alphaproteobacteria</taxon>
        <taxon>Acetobacterales</taxon>
        <taxon>Acetobacteraceae</taxon>
        <taxon>Komagataeibacter</taxon>
    </lineage>
</organism>
<dbReference type="InterPro" id="IPR017894">
    <property type="entry name" value="HTH_IS21_transposase_type"/>
</dbReference>
<reference evidence="2 3" key="1">
    <citation type="submission" date="2018-08" db="EMBL/GenBank/DDBJ databases">
        <title>Komagataeibacter sp. AV 382.</title>
        <authorList>
            <person name="Skraban J."/>
            <person name="Trcek J."/>
        </authorList>
    </citation>
    <scope>NUCLEOTIDE SEQUENCE [LARGE SCALE GENOMIC DNA]</scope>
    <source>
        <strain evidence="2 3">AV 382</strain>
    </source>
</reference>